<gene>
    <name evidence="2" type="primary">HaOG202539</name>
    <name evidence="2" type="ORF">B5X24_HaOG202539</name>
</gene>
<organism evidence="2 3">
    <name type="scientific">Helicoverpa armigera</name>
    <name type="common">Cotton bollworm</name>
    <name type="synonym">Heliothis armigera</name>
    <dbReference type="NCBI Taxonomy" id="29058"/>
    <lineage>
        <taxon>Eukaryota</taxon>
        <taxon>Metazoa</taxon>
        <taxon>Ecdysozoa</taxon>
        <taxon>Arthropoda</taxon>
        <taxon>Hexapoda</taxon>
        <taxon>Insecta</taxon>
        <taxon>Pterygota</taxon>
        <taxon>Neoptera</taxon>
        <taxon>Endopterygota</taxon>
        <taxon>Lepidoptera</taxon>
        <taxon>Glossata</taxon>
        <taxon>Ditrysia</taxon>
        <taxon>Noctuoidea</taxon>
        <taxon>Noctuidae</taxon>
        <taxon>Heliothinae</taxon>
        <taxon>Helicoverpa</taxon>
    </lineage>
</organism>
<dbReference type="Pfam" id="PF00786">
    <property type="entry name" value="PBD"/>
    <property type="match status" value="1"/>
</dbReference>
<proteinExistence type="predicted"/>
<evidence type="ECO:0000313" key="3">
    <source>
        <dbReference type="Proteomes" id="UP000249218"/>
    </source>
</evidence>
<protein>
    <recommendedName>
        <fullName evidence="1">CRIB domain-containing protein</fullName>
    </recommendedName>
</protein>
<dbReference type="Proteomes" id="UP000249218">
    <property type="component" value="Unassembled WGS sequence"/>
</dbReference>
<reference evidence="2 3" key="1">
    <citation type="journal article" date="2017" name="BMC Biol.">
        <title>Genomic innovations, transcriptional plasticity and gene loss underlying the evolution and divergence of two highly polyphagous and invasive Helicoverpa pest species.</title>
        <authorList>
            <person name="Pearce S.L."/>
            <person name="Clarke D.F."/>
            <person name="East P.D."/>
            <person name="Elfekih S."/>
            <person name="Gordon K.H."/>
            <person name="Jermiin L.S."/>
            <person name="McGaughran A."/>
            <person name="Oakeshott J.G."/>
            <person name="Papanikolaou A."/>
            <person name="Perera O.P."/>
            <person name="Rane R.V."/>
            <person name="Richards S."/>
            <person name="Tay W.T."/>
            <person name="Walsh T.K."/>
            <person name="Anderson A."/>
            <person name="Anderson C.J."/>
            <person name="Asgari S."/>
            <person name="Board P.G."/>
            <person name="Bretschneider A."/>
            <person name="Campbell P.M."/>
            <person name="Chertemps T."/>
            <person name="Christeller J.T."/>
            <person name="Coppin C.W."/>
            <person name="Downes S.J."/>
            <person name="Duan G."/>
            <person name="Farnsworth C.A."/>
            <person name="Good R.T."/>
            <person name="Han L.B."/>
            <person name="Han Y.C."/>
            <person name="Hatje K."/>
            <person name="Horne I."/>
            <person name="Huang Y.P."/>
            <person name="Hughes D.S."/>
            <person name="Jacquin-Joly E."/>
            <person name="James W."/>
            <person name="Jhangiani S."/>
            <person name="Kollmar M."/>
            <person name="Kuwar S.S."/>
            <person name="Li S."/>
            <person name="Liu N.Y."/>
            <person name="Maibeche M.T."/>
            <person name="Miller J.R."/>
            <person name="Montagne N."/>
            <person name="Perry T."/>
            <person name="Qu J."/>
            <person name="Song S.V."/>
            <person name="Sutton G.G."/>
            <person name="Vogel H."/>
            <person name="Walenz B.P."/>
            <person name="Xu W."/>
            <person name="Zhang H.J."/>
            <person name="Zou Z."/>
            <person name="Batterham P."/>
            <person name="Edwards O.R."/>
            <person name="Feyereisen R."/>
            <person name="Gibbs R.A."/>
            <person name="Heckel D.G."/>
            <person name="McGrath A."/>
            <person name="Robin C."/>
            <person name="Scherer S.E."/>
            <person name="Worley K.C."/>
            <person name="Wu Y.D."/>
        </authorList>
    </citation>
    <scope>NUCLEOTIDE SEQUENCE [LARGE SCALE GENOMIC DNA]</scope>
    <source>
        <strain evidence="2">Harm_GR_Male_#8</strain>
        <tissue evidence="2">Whole organism</tissue>
    </source>
</reference>
<feature type="domain" description="CRIB" evidence="1">
    <location>
        <begin position="19"/>
        <end position="32"/>
    </location>
</feature>
<dbReference type="SMART" id="SM00285">
    <property type="entry name" value="PBD"/>
    <property type="match status" value="1"/>
</dbReference>
<keyword evidence="3" id="KW-1185">Reference proteome</keyword>
<accession>A0A2W1BX33</accession>
<dbReference type="Gene3D" id="3.90.810.10">
    <property type="entry name" value="CRIB domain"/>
    <property type="match status" value="1"/>
</dbReference>
<name>A0A2W1BX33_HELAM</name>
<dbReference type="InterPro" id="IPR036936">
    <property type="entry name" value="CRIB_dom_sf"/>
</dbReference>
<dbReference type="PROSITE" id="PS50108">
    <property type="entry name" value="CRIB"/>
    <property type="match status" value="1"/>
</dbReference>
<dbReference type="EMBL" id="KZ149909">
    <property type="protein sequence ID" value="PZC78205.1"/>
    <property type="molecule type" value="Genomic_DNA"/>
</dbReference>
<dbReference type="InterPro" id="IPR000095">
    <property type="entry name" value="CRIB_dom"/>
</dbReference>
<sequence length="113" mass="12417">MSALLGKLIPKKKIRAVDIGPPLNMEHNIHVTMNRETGRLEGLPEDWSKSINAESSSNQLGNTGVVLKTGSVKRCPEDKIQELSKSSVPDAKAENEEEIVKQCSRISTIHDVN</sequence>
<dbReference type="AlphaFoldDB" id="A0A2W1BX33"/>
<evidence type="ECO:0000259" key="1">
    <source>
        <dbReference type="PROSITE" id="PS50108"/>
    </source>
</evidence>
<evidence type="ECO:0000313" key="2">
    <source>
        <dbReference type="EMBL" id="PZC78205.1"/>
    </source>
</evidence>